<keyword evidence="2" id="KW-1185">Reference proteome</keyword>
<gene>
    <name evidence="1" type="ORF">DPEC_G00253040</name>
</gene>
<evidence type="ECO:0000313" key="1">
    <source>
        <dbReference type="EMBL" id="KAJ7994782.1"/>
    </source>
</evidence>
<evidence type="ECO:0000313" key="2">
    <source>
        <dbReference type="Proteomes" id="UP001157502"/>
    </source>
</evidence>
<accession>A0ACC2FTZ8</accession>
<organism evidence="1 2">
    <name type="scientific">Dallia pectoralis</name>
    <name type="common">Alaska blackfish</name>
    <dbReference type="NCBI Taxonomy" id="75939"/>
    <lineage>
        <taxon>Eukaryota</taxon>
        <taxon>Metazoa</taxon>
        <taxon>Chordata</taxon>
        <taxon>Craniata</taxon>
        <taxon>Vertebrata</taxon>
        <taxon>Euteleostomi</taxon>
        <taxon>Actinopterygii</taxon>
        <taxon>Neopterygii</taxon>
        <taxon>Teleostei</taxon>
        <taxon>Protacanthopterygii</taxon>
        <taxon>Esociformes</taxon>
        <taxon>Umbridae</taxon>
        <taxon>Dallia</taxon>
    </lineage>
</organism>
<comment type="caution">
    <text evidence="1">The sequence shown here is derived from an EMBL/GenBank/DDBJ whole genome shotgun (WGS) entry which is preliminary data.</text>
</comment>
<proteinExistence type="predicted"/>
<protein>
    <submittedName>
        <fullName evidence="1">Uncharacterized protein</fullName>
    </submittedName>
</protein>
<dbReference type="Proteomes" id="UP001157502">
    <property type="component" value="Chromosome 22"/>
</dbReference>
<name>A0ACC2FTZ8_DALPE</name>
<reference evidence="1" key="1">
    <citation type="submission" date="2021-05" db="EMBL/GenBank/DDBJ databases">
        <authorList>
            <person name="Pan Q."/>
            <person name="Jouanno E."/>
            <person name="Zahm M."/>
            <person name="Klopp C."/>
            <person name="Cabau C."/>
            <person name="Louis A."/>
            <person name="Berthelot C."/>
            <person name="Parey E."/>
            <person name="Roest Crollius H."/>
            <person name="Montfort J."/>
            <person name="Robinson-Rechavi M."/>
            <person name="Bouchez O."/>
            <person name="Lampietro C."/>
            <person name="Lopez Roques C."/>
            <person name="Donnadieu C."/>
            <person name="Postlethwait J."/>
            <person name="Bobe J."/>
            <person name="Dillon D."/>
            <person name="Chandos A."/>
            <person name="von Hippel F."/>
            <person name="Guiguen Y."/>
        </authorList>
    </citation>
    <scope>NUCLEOTIDE SEQUENCE</scope>
    <source>
        <strain evidence="1">YG-Jan2019</strain>
    </source>
</reference>
<dbReference type="EMBL" id="CM055749">
    <property type="protein sequence ID" value="KAJ7994782.1"/>
    <property type="molecule type" value="Genomic_DNA"/>
</dbReference>
<sequence length="103" mass="11790">MHQPVVVPYFCPYSRHLVDVFPTGGCRHLSLSLLSYSTLGSRQSSLKPYSPPLLCRLHPADQYCLTPQDLRIDNLHDRVIVKSQHDLSLTYNYKGFCTKNRAL</sequence>